<dbReference type="Proteomes" id="UP000184536">
    <property type="component" value="Unassembled WGS sequence"/>
</dbReference>
<accession>A0A1M6DNW8</accession>
<keyword evidence="3" id="KW-1185">Reference proteome</keyword>
<reference evidence="3" key="1">
    <citation type="submission" date="2016-11" db="EMBL/GenBank/DDBJ databases">
        <authorList>
            <person name="Varghese N."/>
            <person name="Submissions S."/>
        </authorList>
    </citation>
    <scope>NUCLEOTIDE SEQUENCE [LARGE SCALE GENOMIC DNA]</scope>
    <source>
        <strain evidence="3">DSM 17957</strain>
    </source>
</reference>
<dbReference type="OrthoDB" id="9255846at2"/>
<evidence type="ECO:0000313" key="3">
    <source>
        <dbReference type="Proteomes" id="UP000184536"/>
    </source>
</evidence>
<feature type="domain" description="Gp28/Gp37-like" evidence="1">
    <location>
        <begin position="8"/>
        <end position="317"/>
    </location>
</feature>
<proteinExistence type="predicted"/>
<dbReference type="EMBL" id="FQZV01000006">
    <property type="protein sequence ID" value="SHI74954.1"/>
    <property type="molecule type" value="Genomic_DNA"/>
</dbReference>
<dbReference type="RefSeq" id="WP_110939814.1">
    <property type="nucleotide sequence ID" value="NZ_FQZV01000006.1"/>
</dbReference>
<sequence>MRLEVFKDFELVDMLYEFESFRGVRKYRGAGDFELVLNNLDSMDTLEIGNCILLHNDCYIIEDFSKYKNMENKLKLEISGRHLNSLLDRRAVSLVTVNTAQTYEVQMYSLVQNNFITAADPNRRISNFVNASLKGYSQIPTTQYELKNMTVLEALTEMAANGNLGFMVNYDIENQQYIFEIYQGQDKTEDVFFSEEFGNILDSEVYKRTSDSKNVVYLNNEGTLTAVGSGSGINRKESIITGNDISFAREELYRRAEVTSADCQIALTEQFIYREDWDLGDTVSFIDKTLGFIVEKPILEITEYYTDKLDVEVVFGDRIPTMIERLKGRW</sequence>
<dbReference type="AlphaFoldDB" id="A0A1M6DNW8"/>
<dbReference type="STRING" id="1121919.SAMN02745975_00523"/>
<dbReference type="InterPro" id="IPR029432">
    <property type="entry name" value="Gp28/Gp37-like_dom"/>
</dbReference>
<organism evidence="2 3">
    <name type="scientific">Geosporobacter subterraneus DSM 17957</name>
    <dbReference type="NCBI Taxonomy" id="1121919"/>
    <lineage>
        <taxon>Bacteria</taxon>
        <taxon>Bacillati</taxon>
        <taxon>Bacillota</taxon>
        <taxon>Clostridia</taxon>
        <taxon>Peptostreptococcales</taxon>
        <taxon>Thermotaleaceae</taxon>
        <taxon>Geosporobacter</taxon>
    </lineage>
</organism>
<protein>
    <submittedName>
        <fullName evidence="2">Virus ReqiPepy6 Gp37-like protein</fullName>
    </submittedName>
</protein>
<dbReference type="Pfam" id="PF14594">
    <property type="entry name" value="Sipho_Gp37"/>
    <property type="match status" value="1"/>
</dbReference>
<evidence type="ECO:0000313" key="2">
    <source>
        <dbReference type="EMBL" id="SHI74954.1"/>
    </source>
</evidence>
<name>A0A1M6DNW8_9FIRM</name>
<gene>
    <name evidence="2" type="ORF">SAMN02745975_00523</name>
</gene>
<evidence type="ECO:0000259" key="1">
    <source>
        <dbReference type="Pfam" id="PF14594"/>
    </source>
</evidence>